<dbReference type="SUPFAM" id="SSF47413">
    <property type="entry name" value="lambda repressor-like DNA-binding domains"/>
    <property type="match status" value="1"/>
</dbReference>
<dbReference type="RefSeq" id="WP_053787120.1">
    <property type="nucleotide sequence ID" value="NZ_CP165727.1"/>
</dbReference>
<organism evidence="2">
    <name type="scientific">Streptomyces sp. R33</name>
    <dbReference type="NCBI Taxonomy" id="3238629"/>
    <lineage>
        <taxon>Bacteria</taxon>
        <taxon>Bacillati</taxon>
        <taxon>Actinomycetota</taxon>
        <taxon>Actinomycetes</taxon>
        <taxon>Kitasatosporales</taxon>
        <taxon>Streptomycetaceae</taxon>
        <taxon>Streptomyces</taxon>
    </lineage>
</organism>
<gene>
    <name evidence="2" type="ORF">AB5J51_20220</name>
</gene>
<dbReference type="CDD" id="cd00093">
    <property type="entry name" value="HTH_XRE"/>
    <property type="match status" value="1"/>
</dbReference>
<protein>
    <submittedName>
        <fullName evidence="2">Helix-turn-helix domain-containing protein</fullName>
    </submittedName>
</protein>
<dbReference type="Gene3D" id="1.10.260.40">
    <property type="entry name" value="lambda repressor-like DNA-binding domains"/>
    <property type="match status" value="1"/>
</dbReference>
<dbReference type="GO" id="GO:0003677">
    <property type="term" value="F:DNA binding"/>
    <property type="evidence" value="ECO:0007669"/>
    <property type="project" value="InterPro"/>
</dbReference>
<dbReference type="EMBL" id="CP165727">
    <property type="protein sequence ID" value="XDV68928.1"/>
    <property type="molecule type" value="Genomic_DNA"/>
</dbReference>
<dbReference type="InterPro" id="IPR001387">
    <property type="entry name" value="Cro/C1-type_HTH"/>
</dbReference>
<reference evidence="2" key="1">
    <citation type="submission" date="2024-08" db="EMBL/GenBank/DDBJ databases">
        <authorList>
            <person name="Yu S.T."/>
        </authorList>
    </citation>
    <scope>NUCLEOTIDE SEQUENCE</scope>
    <source>
        <strain evidence="2">R33</strain>
    </source>
</reference>
<proteinExistence type="predicted"/>
<dbReference type="Pfam" id="PF19054">
    <property type="entry name" value="DUF5753"/>
    <property type="match status" value="1"/>
</dbReference>
<feature type="domain" description="DUF5753" evidence="1">
    <location>
        <begin position="106"/>
        <end position="284"/>
    </location>
</feature>
<evidence type="ECO:0000313" key="2">
    <source>
        <dbReference type="EMBL" id="XDV68928.1"/>
    </source>
</evidence>
<accession>A0AB39YG33</accession>
<name>A0AB39YG33_9ACTN</name>
<sequence>MREGQGNRVSTVLGRRLGGELNRLRTAAGKTQLQAAREISATATKIVKMESGWVPMRDPDIRVLCEFYGVTDSQAVSGLLDLARLDRERRKAKGWWRHIPTMGNLAEYVAMEDVAVRIRTWQLALIPGLLQTADYIRALGVSSDSWTHPDEIEVLVTSRIKRQSRLWDERPLEFHAVLWEAALRQQIGGPDVMRGQLNHLLEMAKQPHIHVQVLPFRVGAHHAVAGAFNIVSFADPGALDVGYSEGIATTLWVEGADGNEAYARAFDRVSRMSLSPHDSLNLIDAISKGYAGS</sequence>
<dbReference type="Pfam" id="PF13560">
    <property type="entry name" value="HTH_31"/>
    <property type="match status" value="1"/>
</dbReference>
<evidence type="ECO:0000259" key="1">
    <source>
        <dbReference type="Pfam" id="PF19054"/>
    </source>
</evidence>
<dbReference type="InterPro" id="IPR043917">
    <property type="entry name" value="DUF5753"/>
</dbReference>
<dbReference type="InterPro" id="IPR010982">
    <property type="entry name" value="Lambda_DNA-bd_dom_sf"/>
</dbReference>
<dbReference type="AlphaFoldDB" id="A0AB39YG33"/>